<dbReference type="InterPro" id="IPR012337">
    <property type="entry name" value="RNaseH-like_sf"/>
</dbReference>
<evidence type="ECO:0000313" key="3">
    <source>
        <dbReference type="RefSeq" id="XP_015944357.1"/>
    </source>
</evidence>
<dbReference type="Gene3D" id="3.30.420.10">
    <property type="entry name" value="Ribonuclease H-like superfamily/Ribonuclease H"/>
    <property type="match status" value="1"/>
</dbReference>
<dbReference type="PANTHER" id="PTHR47266">
    <property type="entry name" value="ENDONUCLEASE-RELATED"/>
    <property type="match status" value="1"/>
</dbReference>
<dbReference type="GO" id="GO:0015074">
    <property type="term" value="P:DNA integration"/>
    <property type="evidence" value="ECO:0007669"/>
    <property type="project" value="InterPro"/>
</dbReference>
<dbReference type="AlphaFoldDB" id="A0A6P4BR27"/>
<gene>
    <name evidence="3" type="primary">LOC107469502</name>
</gene>
<dbReference type="RefSeq" id="XP_015944357.1">
    <property type="nucleotide sequence ID" value="XM_016088871.1"/>
</dbReference>
<protein>
    <submittedName>
        <fullName evidence="3">Uncharacterized protein LOC107469502</fullName>
    </submittedName>
</protein>
<evidence type="ECO:0000313" key="2">
    <source>
        <dbReference type="Proteomes" id="UP000515211"/>
    </source>
</evidence>
<accession>A0A6P4BR27</accession>
<dbReference type="SUPFAM" id="SSF53098">
    <property type="entry name" value="Ribonuclease H-like"/>
    <property type="match status" value="1"/>
</dbReference>
<dbReference type="InterPro" id="IPR036397">
    <property type="entry name" value="RNaseH_sf"/>
</dbReference>
<reference evidence="3" key="2">
    <citation type="submission" date="2025-08" db="UniProtKB">
        <authorList>
            <consortium name="RefSeq"/>
        </authorList>
    </citation>
    <scope>IDENTIFICATION</scope>
    <source>
        <tissue evidence="3">Whole plant</tissue>
    </source>
</reference>
<dbReference type="InterPro" id="IPR052160">
    <property type="entry name" value="Gypsy_RT_Integrase-like"/>
</dbReference>
<keyword evidence="2" id="KW-1185">Reference proteome</keyword>
<dbReference type="InterPro" id="IPR001584">
    <property type="entry name" value="Integrase_cat-core"/>
</dbReference>
<dbReference type="GO" id="GO:0003676">
    <property type="term" value="F:nucleic acid binding"/>
    <property type="evidence" value="ECO:0007669"/>
    <property type="project" value="InterPro"/>
</dbReference>
<feature type="domain" description="Integrase catalytic" evidence="1">
    <location>
        <begin position="1"/>
        <end position="91"/>
    </location>
</feature>
<name>A0A6P4BR27_ARADU</name>
<reference evidence="2" key="1">
    <citation type="journal article" date="2016" name="Nat. Genet.">
        <title>The genome sequences of Arachis duranensis and Arachis ipaensis, the diploid ancestors of cultivated peanut.</title>
        <authorList>
            <person name="Bertioli D.J."/>
            <person name="Cannon S.B."/>
            <person name="Froenicke L."/>
            <person name="Huang G."/>
            <person name="Farmer A.D."/>
            <person name="Cannon E.K."/>
            <person name="Liu X."/>
            <person name="Gao D."/>
            <person name="Clevenger J."/>
            <person name="Dash S."/>
            <person name="Ren L."/>
            <person name="Moretzsohn M.C."/>
            <person name="Shirasawa K."/>
            <person name="Huang W."/>
            <person name="Vidigal B."/>
            <person name="Abernathy B."/>
            <person name="Chu Y."/>
            <person name="Niederhuth C.E."/>
            <person name="Umale P."/>
            <person name="Araujo A.C."/>
            <person name="Kozik A."/>
            <person name="Kim K.D."/>
            <person name="Burow M.D."/>
            <person name="Varshney R.K."/>
            <person name="Wang X."/>
            <person name="Zhang X."/>
            <person name="Barkley N."/>
            <person name="Guimaraes P.M."/>
            <person name="Isobe S."/>
            <person name="Guo B."/>
            <person name="Liao B."/>
            <person name="Stalker H.T."/>
            <person name="Schmitz R.J."/>
            <person name="Scheffler B.E."/>
            <person name="Leal-Bertioli S.C."/>
            <person name="Xun X."/>
            <person name="Jackson S.A."/>
            <person name="Michelmore R."/>
            <person name="Ozias-Akins P."/>
        </authorList>
    </citation>
    <scope>NUCLEOTIDE SEQUENCE [LARGE SCALE GENOMIC DNA]</scope>
    <source>
        <strain evidence="2">cv. V14167</strain>
    </source>
</reference>
<sequence>MSDQGTHFCNRRLTGLLKKHGIVHKVATTYYPQTSGQAEVSNREIKRILEKIVKPHRKDWSTRLVDALWAYRTAYKTPIGMSPFCLVYRKACHRPVEVEHKAFWAVRECNMGFEKAGTKRKLQLAELETLRLEAYDNSRLHKENVKVVHDKHIRRREFRPGKLVLLYNSRMRLMPSKLRLRWEGPYRVEKVEPYGVFHLSHTSSSKFIKVNGYRLKLYHGEKMKETKGYKSKVLGRRQLTIV</sequence>
<organism evidence="2 3">
    <name type="scientific">Arachis duranensis</name>
    <name type="common">Wild peanut</name>
    <dbReference type="NCBI Taxonomy" id="130453"/>
    <lineage>
        <taxon>Eukaryota</taxon>
        <taxon>Viridiplantae</taxon>
        <taxon>Streptophyta</taxon>
        <taxon>Embryophyta</taxon>
        <taxon>Tracheophyta</taxon>
        <taxon>Spermatophyta</taxon>
        <taxon>Magnoliopsida</taxon>
        <taxon>eudicotyledons</taxon>
        <taxon>Gunneridae</taxon>
        <taxon>Pentapetalae</taxon>
        <taxon>rosids</taxon>
        <taxon>fabids</taxon>
        <taxon>Fabales</taxon>
        <taxon>Fabaceae</taxon>
        <taxon>Papilionoideae</taxon>
        <taxon>50 kb inversion clade</taxon>
        <taxon>dalbergioids sensu lato</taxon>
        <taxon>Dalbergieae</taxon>
        <taxon>Pterocarpus clade</taxon>
        <taxon>Arachis</taxon>
    </lineage>
</organism>
<proteinExistence type="predicted"/>
<evidence type="ECO:0000259" key="1">
    <source>
        <dbReference type="PROSITE" id="PS50994"/>
    </source>
</evidence>
<dbReference type="Proteomes" id="UP000515211">
    <property type="component" value="Chromosome 10"/>
</dbReference>
<dbReference type="KEGG" id="adu:107469502"/>
<dbReference type="GeneID" id="107469502"/>
<dbReference type="PROSITE" id="PS50994">
    <property type="entry name" value="INTEGRASE"/>
    <property type="match status" value="1"/>
</dbReference>